<dbReference type="GO" id="GO:0005524">
    <property type="term" value="F:ATP binding"/>
    <property type="evidence" value="ECO:0007669"/>
    <property type="project" value="UniProtKB-KW"/>
</dbReference>
<evidence type="ECO:0000256" key="5">
    <source>
        <dbReference type="ARBA" id="ARBA00022970"/>
    </source>
</evidence>
<dbReference type="Pfam" id="PF12399">
    <property type="entry name" value="BCA_ABC_TP_C"/>
    <property type="match status" value="1"/>
</dbReference>
<dbReference type="PANTHER" id="PTHR45772:SF9">
    <property type="entry name" value="CONSERVED COMPONENT OF ABC TRANSPORTER FOR NATURAL AMINO ACIDS"/>
    <property type="match status" value="1"/>
</dbReference>
<dbReference type="SMART" id="SM00382">
    <property type="entry name" value="AAA"/>
    <property type="match status" value="1"/>
</dbReference>
<keyword evidence="11" id="KW-1185">Reference proteome</keyword>
<keyword evidence="3" id="KW-0547">Nucleotide-binding</keyword>
<dbReference type="Pfam" id="PF00005">
    <property type="entry name" value="ABC_tran"/>
    <property type="match status" value="1"/>
</dbReference>
<comment type="similarity">
    <text evidence="1">Belongs to the ABC transporter superfamily.</text>
</comment>
<dbReference type="InterPro" id="IPR003593">
    <property type="entry name" value="AAA+_ATPase"/>
</dbReference>
<dbReference type="Gene3D" id="3.40.50.300">
    <property type="entry name" value="P-loop containing nucleotide triphosphate hydrolases"/>
    <property type="match status" value="1"/>
</dbReference>
<dbReference type="Proteomes" id="UP001203207">
    <property type="component" value="Unassembled WGS sequence"/>
</dbReference>
<evidence type="ECO:0000313" key="11">
    <source>
        <dbReference type="Proteomes" id="UP001203207"/>
    </source>
</evidence>
<dbReference type="SUPFAM" id="SSF52540">
    <property type="entry name" value="P-loop containing nucleoside triphosphate hydrolases"/>
    <property type="match status" value="1"/>
</dbReference>
<evidence type="ECO:0000256" key="7">
    <source>
        <dbReference type="ARBA" id="ARBA00072811"/>
    </source>
</evidence>
<dbReference type="PROSITE" id="PS00211">
    <property type="entry name" value="ABC_TRANSPORTER_1"/>
    <property type="match status" value="1"/>
</dbReference>
<dbReference type="CDD" id="cd03219">
    <property type="entry name" value="ABC_Mj1267_LivG_branched"/>
    <property type="match status" value="1"/>
</dbReference>
<reference evidence="10" key="1">
    <citation type="journal article" date="2022" name="Syst. Appl. Microbiol.">
        <title>Natronocalculus amylovorans gen. nov., sp. nov., and Natranaeroarchaeum aerophilus sp. nov., dominant culturable amylolytic natronoarchaea from hypersaline soda lakes in southwestern Siberia.</title>
        <authorList>
            <person name="Sorokin D.Y."/>
            <person name="Elcheninov A.G."/>
            <person name="Khizhniak T.V."/>
            <person name="Koenen M."/>
            <person name="Bale N.J."/>
            <person name="Damste J.S.S."/>
            <person name="Kublanov I.V."/>
        </authorList>
    </citation>
    <scope>NUCLEOTIDE SEQUENCE</scope>
    <source>
        <strain evidence="10">AArc-St2</strain>
    </source>
</reference>
<keyword evidence="5" id="KW-0029">Amino-acid transport</keyword>
<feature type="compositionally biased region" description="Basic and acidic residues" evidence="8">
    <location>
        <begin position="1"/>
        <end position="12"/>
    </location>
</feature>
<evidence type="ECO:0000256" key="2">
    <source>
        <dbReference type="ARBA" id="ARBA00022448"/>
    </source>
</evidence>
<dbReference type="InterPro" id="IPR003439">
    <property type="entry name" value="ABC_transporter-like_ATP-bd"/>
</dbReference>
<keyword evidence="4 10" id="KW-0067">ATP-binding</keyword>
<dbReference type="AlphaFoldDB" id="A0AAE3FZF2"/>
<accession>A0AAE3FZF2</accession>
<sequence length="301" mass="32804">MSDASDETHIDEAVETASTSQGGTATVEPESRDSEVERAAASTPRTVPLSVDNLRKTFGGITAVDGVSFTVESGTVTGLIGPNGAGKSTTFNLIAGALEPNSGTVTFNGEDITGRRPDEIANKGMVRTFQIARELPEMTVLENLMLAPKHQLGEDLWRSVVPGARSTVVEQEAELRERVWEMLEFFEIDHIAEQEAGTLSGGQRKLLEMARALMTDPDLLLLDEPMAGVNPTLEEKILDRIHDLRVNEGLTFLLVEHDMDVIMENCEHVIVMHQGKVLAEGEPEAIKNNDQVIDAYLGEDI</sequence>
<feature type="compositionally biased region" description="Basic and acidic residues" evidence="8">
    <location>
        <begin position="29"/>
        <end position="38"/>
    </location>
</feature>
<dbReference type="InterPro" id="IPR051120">
    <property type="entry name" value="ABC_AA/LPS_Transport"/>
</dbReference>
<evidence type="ECO:0000313" key="10">
    <source>
        <dbReference type="EMBL" id="MCL9817863.1"/>
    </source>
</evidence>
<dbReference type="FunFam" id="3.40.50.300:FF:000421">
    <property type="entry name" value="Branched-chain amino acid ABC transporter ATP-binding protein"/>
    <property type="match status" value="1"/>
</dbReference>
<dbReference type="RefSeq" id="WP_174654105.1">
    <property type="nucleotide sequence ID" value="NZ_JAKRVX010000006.1"/>
</dbReference>
<feature type="domain" description="ABC transporter" evidence="9">
    <location>
        <begin position="49"/>
        <end position="299"/>
    </location>
</feature>
<evidence type="ECO:0000256" key="8">
    <source>
        <dbReference type="SAM" id="MobiDB-lite"/>
    </source>
</evidence>
<evidence type="ECO:0000259" key="9">
    <source>
        <dbReference type="PROSITE" id="PS50893"/>
    </source>
</evidence>
<dbReference type="InterPro" id="IPR032823">
    <property type="entry name" value="BCA_ABC_TP_C"/>
</dbReference>
<dbReference type="InterPro" id="IPR027417">
    <property type="entry name" value="P-loop_NTPase"/>
</dbReference>
<evidence type="ECO:0000256" key="3">
    <source>
        <dbReference type="ARBA" id="ARBA00022741"/>
    </source>
</evidence>
<gene>
    <name evidence="10" type="ORF">AArcSt2_13025</name>
</gene>
<evidence type="ECO:0000256" key="6">
    <source>
        <dbReference type="ARBA" id="ARBA00056071"/>
    </source>
</evidence>
<organism evidence="10 11">
    <name type="scientific">Natronocalculus amylovorans</name>
    <dbReference type="NCBI Taxonomy" id="2917812"/>
    <lineage>
        <taxon>Archaea</taxon>
        <taxon>Methanobacteriati</taxon>
        <taxon>Methanobacteriota</taxon>
        <taxon>Stenosarchaea group</taxon>
        <taxon>Halobacteria</taxon>
        <taxon>Halobacteriales</taxon>
        <taxon>Haloferacaceae</taxon>
        <taxon>Natronocalculus</taxon>
    </lineage>
</organism>
<dbReference type="PROSITE" id="PS50893">
    <property type="entry name" value="ABC_TRANSPORTER_2"/>
    <property type="match status" value="1"/>
</dbReference>
<proteinExistence type="inferred from homology"/>
<protein>
    <recommendedName>
        <fullName evidence="7">Probable branched-chain amino acid transport ATP-binding protein LivG</fullName>
    </recommendedName>
</protein>
<name>A0AAE3FZF2_9EURY</name>
<dbReference type="GO" id="GO:0016887">
    <property type="term" value="F:ATP hydrolysis activity"/>
    <property type="evidence" value="ECO:0007669"/>
    <property type="project" value="InterPro"/>
</dbReference>
<feature type="region of interest" description="Disordered" evidence="8">
    <location>
        <begin position="1"/>
        <end position="45"/>
    </location>
</feature>
<dbReference type="GO" id="GO:0006865">
    <property type="term" value="P:amino acid transport"/>
    <property type="evidence" value="ECO:0007669"/>
    <property type="project" value="UniProtKB-KW"/>
</dbReference>
<reference evidence="10" key="2">
    <citation type="submission" date="2022-02" db="EMBL/GenBank/DDBJ databases">
        <authorList>
            <person name="Elcheninov A.G."/>
            <person name="Sorokin D.Y."/>
            <person name="Kublanov I.V."/>
        </authorList>
    </citation>
    <scope>NUCLEOTIDE SEQUENCE</scope>
    <source>
        <strain evidence="10">AArc-St2</strain>
    </source>
</reference>
<comment type="caution">
    <text evidence="10">The sequence shown here is derived from an EMBL/GenBank/DDBJ whole genome shotgun (WGS) entry which is preliminary data.</text>
</comment>
<dbReference type="EMBL" id="JAKRVX010000006">
    <property type="protein sequence ID" value="MCL9817863.1"/>
    <property type="molecule type" value="Genomic_DNA"/>
</dbReference>
<comment type="function">
    <text evidence="6">Probable component of a branched-chain amino-acid transport system.</text>
</comment>
<keyword evidence="2" id="KW-0813">Transport</keyword>
<dbReference type="GO" id="GO:0005886">
    <property type="term" value="C:plasma membrane"/>
    <property type="evidence" value="ECO:0007669"/>
    <property type="project" value="TreeGrafter"/>
</dbReference>
<dbReference type="InterPro" id="IPR017871">
    <property type="entry name" value="ABC_transporter-like_CS"/>
</dbReference>
<evidence type="ECO:0000256" key="1">
    <source>
        <dbReference type="ARBA" id="ARBA00005417"/>
    </source>
</evidence>
<evidence type="ECO:0000256" key="4">
    <source>
        <dbReference type="ARBA" id="ARBA00022840"/>
    </source>
</evidence>
<dbReference type="PANTHER" id="PTHR45772">
    <property type="entry name" value="CONSERVED COMPONENT OF ABC TRANSPORTER FOR NATURAL AMINO ACIDS-RELATED"/>
    <property type="match status" value="1"/>
</dbReference>